<dbReference type="Gene3D" id="1.10.10.10">
    <property type="entry name" value="Winged helix-like DNA-binding domain superfamily/Winged helix DNA-binding domain"/>
    <property type="match status" value="1"/>
</dbReference>
<protein>
    <recommendedName>
        <fullName evidence="1">HTH arsR-type domain-containing protein</fullName>
    </recommendedName>
</protein>
<evidence type="ECO:0000313" key="2">
    <source>
        <dbReference type="EMBL" id="AKA20896.1"/>
    </source>
</evidence>
<sequence>MSAPASPLDTAVVAFNSTLRMRILVLIARSPGLGAHDLATSLDIPRATLSLNLRTLEEAGLLTSSDTSEARRGRRLTYRLNREAYSAMIEALGAIVER</sequence>
<dbReference type="InterPro" id="IPR036388">
    <property type="entry name" value="WH-like_DNA-bd_sf"/>
</dbReference>
<gene>
    <name evidence="2" type="ORF">pLMA7_p00630</name>
</gene>
<dbReference type="RefSeq" id="WP_069941626.1">
    <property type="nucleotide sequence ID" value="NZ_KJ599675.1"/>
</dbReference>
<dbReference type="SUPFAM" id="SSF46785">
    <property type="entry name" value="Winged helix' DNA-binding domain"/>
    <property type="match status" value="1"/>
</dbReference>
<name>A0A141AXR0_9MICC</name>
<dbReference type="InterPro" id="IPR011991">
    <property type="entry name" value="ArsR-like_HTH"/>
</dbReference>
<dbReference type="InterPro" id="IPR036390">
    <property type="entry name" value="WH_DNA-bd_sf"/>
</dbReference>
<dbReference type="CDD" id="cd00090">
    <property type="entry name" value="HTH_ARSR"/>
    <property type="match status" value="1"/>
</dbReference>
<feature type="domain" description="HTH arsR-type" evidence="1">
    <location>
        <begin position="14"/>
        <end position="90"/>
    </location>
</feature>
<dbReference type="Pfam" id="PF12840">
    <property type="entry name" value="HTH_20"/>
    <property type="match status" value="1"/>
</dbReference>
<dbReference type="AlphaFoldDB" id="A0A141AXR0"/>
<accession>A0A141AXR0</accession>
<dbReference type="GO" id="GO:0003700">
    <property type="term" value="F:DNA-binding transcription factor activity"/>
    <property type="evidence" value="ECO:0007669"/>
    <property type="project" value="InterPro"/>
</dbReference>
<keyword evidence="2" id="KW-0614">Plasmid</keyword>
<proteinExistence type="predicted"/>
<evidence type="ECO:0000259" key="1">
    <source>
        <dbReference type="SMART" id="SM00418"/>
    </source>
</evidence>
<dbReference type="InterPro" id="IPR001845">
    <property type="entry name" value="HTH_ArsR_DNA-bd_dom"/>
</dbReference>
<organism evidence="2">
    <name type="scientific">Micrococcus sp. A7</name>
    <dbReference type="NCBI Taxonomy" id="376418"/>
    <lineage>
        <taxon>Bacteria</taxon>
        <taxon>Bacillati</taxon>
        <taxon>Actinomycetota</taxon>
        <taxon>Actinomycetes</taxon>
        <taxon>Micrococcales</taxon>
        <taxon>Micrococcaceae</taxon>
        <taxon>Micrococcus</taxon>
    </lineage>
</organism>
<dbReference type="EMBL" id="KJ599675">
    <property type="protein sequence ID" value="AKA20896.1"/>
    <property type="molecule type" value="Genomic_DNA"/>
</dbReference>
<geneLocation type="plasmid" evidence="2">
    <name>pLMA7</name>
</geneLocation>
<dbReference type="SMART" id="SM00418">
    <property type="entry name" value="HTH_ARSR"/>
    <property type="match status" value="1"/>
</dbReference>
<reference evidence="2" key="1">
    <citation type="submission" date="2014-03" db="EMBL/GenBank/DDBJ databases">
        <authorList>
            <person name="Saikia M."/>
            <person name="Chaudhari Y."/>
            <person name="Khan M."/>
            <person name="Devi D."/>
        </authorList>
    </citation>
    <scope>NUCLEOTIDE SEQUENCE</scope>
    <source>
        <strain evidence="2">A7</strain>
        <plasmid evidence="2">pLMA7</plasmid>
    </source>
</reference>